<dbReference type="AlphaFoldDB" id="A0A923H7M0"/>
<organism evidence="2 3">
    <name type="scientific">Hyunsoonleella aquatilis</name>
    <dbReference type="NCBI Taxonomy" id="2762758"/>
    <lineage>
        <taxon>Bacteria</taxon>
        <taxon>Pseudomonadati</taxon>
        <taxon>Bacteroidota</taxon>
        <taxon>Flavobacteriia</taxon>
        <taxon>Flavobacteriales</taxon>
        <taxon>Flavobacteriaceae</taxon>
    </lineage>
</organism>
<gene>
    <name evidence="2" type="ORF">H7U19_03545</name>
</gene>
<evidence type="ECO:0000313" key="2">
    <source>
        <dbReference type="EMBL" id="MBC3757465.1"/>
    </source>
</evidence>
<dbReference type="PANTHER" id="PTHR30543:SF21">
    <property type="entry name" value="NAD(P)H-DEPENDENT FMN REDUCTASE LOT6"/>
    <property type="match status" value="1"/>
</dbReference>
<dbReference type="Pfam" id="PF03358">
    <property type="entry name" value="FMN_red"/>
    <property type="match status" value="1"/>
</dbReference>
<accession>A0A923H7M0</accession>
<keyword evidence="3" id="KW-1185">Reference proteome</keyword>
<dbReference type="GO" id="GO:0005829">
    <property type="term" value="C:cytosol"/>
    <property type="evidence" value="ECO:0007669"/>
    <property type="project" value="TreeGrafter"/>
</dbReference>
<proteinExistence type="predicted"/>
<dbReference type="Gene3D" id="3.40.50.360">
    <property type="match status" value="1"/>
</dbReference>
<evidence type="ECO:0000313" key="3">
    <source>
        <dbReference type="Proteomes" id="UP000656244"/>
    </source>
</evidence>
<sequence>MKKIIALGGSNSKNSINKTLAIHVANKIENAEVSSIDLNDFELPLYGIDYETEHGIPENAEKLSHQIEDIDGLVMSLAEHNGSYTVAFKNALDWMSRIDIKVWKDKPILLLATSPGARGGTIVLESAKTYFSFLGGQVVADFSLPNFYENFLENQITNVGLKIELIDKVHLFEQVLNDK</sequence>
<dbReference type="SUPFAM" id="SSF52218">
    <property type="entry name" value="Flavoproteins"/>
    <property type="match status" value="1"/>
</dbReference>
<dbReference type="Proteomes" id="UP000656244">
    <property type="component" value="Unassembled WGS sequence"/>
</dbReference>
<reference evidence="2" key="1">
    <citation type="submission" date="2020-08" db="EMBL/GenBank/DDBJ databases">
        <title>Hyunsoonleella sp. strain SJ7 genome sequencing and assembly.</title>
        <authorList>
            <person name="Kim I."/>
        </authorList>
    </citation>
    <scope>NUCLEOTIDE SEQUENCE</scope>
    <source>
        <strain evidence="2">SJ7</strain>
    </source>
</reference>
<comment type="caution">
    <text evidence="2">The sequence shown here is derived from an EMBL/GenBank/DDBJ whole genome shotgun (WGS) entry which is preliminary data.</text>
</comment>
<dbReference type="PANTHER" id="PTHR30543">
    <property type="entry name" value="CHROMATE REDUCTASE"/>
    <property type="match status" value="1"/>
</dbReference>
<dbReference type="GO" id="GO:0016491">
    <property type="term" value="F:oxidoreductase activity"/>
    <property type="evidence" value="ECO:0007669"/>
    <property type="project" value="InterPro"/>
</dbReference>
<dbReference type="InterPro" id="IPR029039">
    <property type="entry name" value="Flavoprotein-like_sf"/>
</dbReference>
<dbReference type="RefSeq" id="WP_186558898.1">
    <property type="nucleotide sequence ID" value="NZ_JACNMF010000001.1"/>
</dbReference>
<dbReference type="InterPro" id="IPR005025">
    <property type="entry name" value="FMN_Rdtase-like_dom"/>
</dbReference>
<dbReference type="GO" id="GO:0010181">
    <property type="term" value="F:FMN binding"/>
    <property type="evidence" value="ECO:0007669"/>
    <property type="project" value="TreeGrafter"/>
</dbReference>
<dbReference type="EMBL" id="JACNMF010000001">
    <property type="protein sequence ID" value="MBC3757465.1"/>
    <property type="molecule type" value="Genomic_DNA"/>
</dbReference>
<feature type="domain" description="NADPH-dependent FMN reductase-like" evidence="1">
    <location>
        <begin position="3"/>
        <end position="145"/>
    </location>
</feature>
<evidence type="ECO:0000259" key="1">
    <source>
        <dbReference type="Pfam" id="PF03358"/>
    </source>
</evidence>
<dbReference type="InterPro" id="IPR050712">
    <property type="entry name" value="NAD(P)H-dep_reductase"/>
</dbReference>
<protein>
    <submittedName>
        <fullName evidence="2">NAD(P)H-dependent oxidoreductase</fullName>
    </submittedName>
</protein>
<name>A0A923H7M0_9FLAO</name>